<keyword evidence="6 8" id="KW-0472">Membrane</keyword>
<feature type="transmembrane region" description="Helical" evidence="8">
    <location>
        <begin position="162"/>
        <end position="184"/>
    </location>
</feature>
<dbReference type="Proteomes" id="UP000051494">
    <property type="component" value="Unassembled WGS sequence"/>
</dbReference>
<feature type="transmembrane region" description="Helical" evidence="8">
    <location>
        <begin position="132"/>
        <end position="150"/>
    </location>
</feature>
<dbReference type="AlphaFoldDB" id="A0A0Q9YQI7"/>
<dbReference type="NCBIfam" id="NF009309">
    <property type="entry name" value="PRK12666.1"/>
    <property type="match status" value="1"/>
</dbReference>
<keyword evidence="12" id="KW-1185">Reference proteome</keyword>
<dbReference type="GO" id="GO:0005886">
    <property type="term" value="C:plasma membrane"/>
    <property type="evidence" value="ECO:0007669"/>
    <property type="project" value="UniProtKB-SubCell"/>
</dbReference>
<feature type="transmembrane region" description="Helical" evidence="8">
    <location>
        <begin position="472"/>
        <end position="493"/>
    </location>
</feature>
<dbReference type="Pfam" id="PF00361">
    <property type="entry name" value="Proton_antipo_M"/>
    <property type="match status" value="1"/>
</dbReference>
<feature type="transmembrane region" description="Helical" evidence="8">
    <location>
        <begin position="389"/>
        <end position="411"/>
    </location>
</feature>
<evidence type="ECO:0000313" key="12">
    <source>
        <dbReference type="Proteomes" id="UP000051494"/>
    </source>
</evidence>
<feature type="transmembrane region" description="Helical" evidence="8">
    <location>
        <begin position="431"/>
        <end position="451"/>
    </location>
</feature>
<evidence type="ECO:0000256" key="4">
    <source>
        <dbReference type="ARBA" id="ARBA00022692"/>
    </source>
</evidence>
<gene>
    <name evidence="10" type="primary">mrpD</name>
    <name evidence="10" type="ORF">CC99x_00980</name>
    <name evidence="11" type="ORF">CC99x_010540</name>
</gene>
<dbReference type="InterPro" id="IPR050586">
    <property type="entry name" value="CPA3_Na-H_Antiporter_D"/>
</dbReference>
<dbReference type="STRING" id="437022.CC99x_00980"/>
<accession>A0A0Q9YQI7</accession>
<dbReference type="InterPro" id="IPR001750">
    <property type="entry name" value="ND/Mrp_TM"/>
</dbReference>
<sequence length="526" mass="56510">MSAWMQHLVIVPILLPLIAGAVMLLLDERRNKSKRFITFITSVTLLGVSVVLLRSNQEFVYLMSDWPAPFSIVLVADRLSNIMLVLANFLGLSTLIFSFARWDKAGPRFHALLMLLLMGVNGAFLTGDLFNLFVFFEILLAASYGLALHGSGPRRIKASLHYIAINLVASSLFLIGTSLIYGVIGTLNMADLALRLPGITPDNMGLFSAGVALLSLAFLIKVGMWPLGFWLPATYLAASAPVVAVFSILSKVGIYSVLRMTALLSGSVVGGVYSQCIFIGGLCTIAYGCIASLSARSMSRIAVACIFVSSGTILAAIGMRNAAVLSGGLYYLVNSTLAIAALFLLIELLNRARGKYASILAKPVFTDEYHDPFEDGTIDEAQMSVVTPVALALLSIGFLVCALLLIGLPPLSGFIGKFVIMSSILEGRSGVTPLSWLFIGLIIISSITMLVSLMRAGIKVLWTPAKTLSSKVAFVEFISISALLCVCILLTVLSNPVMQHIARTSVWLQTSQHYVDAVIATEKDIL</sequence>
<evidence type="ECO:0000256" key="1">
    <source>
        <dbReference type="ARBA" id="ARBA00004651"/>
    </source>
</evidence>
<comment type="subcellular location">
    <subcellularLocation>
        <location evidence="1">Cell membrane</location>
        <topology evidence="1">Multi-pass membrane protein</topology>
    </subcellularLocation>
    <subcellularLocation>
        <location evidence="7">Membrane</location>
        <topology evidence="7">Multi-pass membrane protein</topology>
    </subcellularLocation>
</comment>
<feature type="domain" description="NADH:quinone oxidoreductase/Mrp antiporter transmembrane" evidence="9">
    <location>
        <begin position="127"/>
        <end position="429"/>
    </location>
</feature>
<feature type="transmembrane region" description="Helical" evidence="8">
    <location>
        <begin position="109"/>
        <end position="126"/>
    </location>
</feature>
<organism evidence="10">
    <name type="scientific">Candidatus Berkiella cookevillensis</name>
    <dbReference type="NCBI Taxonomy" id="437022"/>
    <lineage>
        <taxon>Bacteria</taxon>
        <taxon>Pseudomonadati</taxon>
        <taxon>Pseudomonadota</taxon>
        <taxon>Gammaproteobacteria</taxon>
        <taxon>Candidatus Berkiellales</taxon>
        <taxon>Candidatus Berkiellaceae</taxon>
        <taxon>Candidatus Berkiella</taxon>
    </lineage>
</organism>
<feature type="transmembrane region" description="Helical" evidence="8">
    <location>
        <begin position="301"/>
        <end position="323"/>
    </location>
</feature>
<reference evidence="10" key="1">
    <citation type="submission" date="2015-09" db="EMBL/GenBank/DDBJ databases">
        <title>Draft Genome Sequences of Two Novel Amoeba-resistant Intranuclear Bacteria, Candidatus Berkiella cookevillensis and Candidatus Berkiella aquae.</title>
        <authorList>
            <person name="Mehari Y.T."/>
            <person name="Arivett B.A."/>
            <person name="Farone A.L."/>
            <person name="Gunderson J.H."/>
            <person name="Farone M.B."/>
        </authorList>
    </citation>
    <scope>NUCLEOTIDE SEQUENCE [LARGE SCALE GENOMIC DNA]</scope>
    <source>
        <strain evidence="10">CC99</strain>
    </source>
</reference>
<evidence type="ECO:0000256" key="7">
    <source>
        <dbReference type="RuleBase" id="RU000320"/>
    </source>
</evidence>
<evidence type="ECO:0000259" key="9">
    <source>
        <dbReference type="Pfam" id="PF00361"/>
    </source>
</evidence>
<dbReference type="PANTHER" id="PTHR42703">
    <property type="entry name" value="NADH DEHYDROGENASE"/>
    <property type="match status" value="1"/>
</dbReference>
<evidence type="ECO:0000256" key="5">
    <source>
        <dbReference type="ARBA" id="ARBA00022989"/>
    </source>
</evidence>
<feature type="transmembrane region" description="Helical" evidence="8">
    <location>
        <begin position="6"/>
        <end position="24"/>
    </location>
</feature>
<dbReference type="PANTHER" id="PTHR42703:SF1">
    <property type="entry name" value="NA(+)_H(+) ANTIPORTER SUBUNIT D1"/>
    <property type="match status" value="1"/>
</dbReference>
<feature type="transmembrane region" description="Helical" evidence="8">
    <location>
        <begin position="75"/>
        <end position="97"/>
    </location>
</feature>
<dbReference type="EMBL" id="LKHV02000001">
    <property type="protein sequence ID" value="MCS5709341.1"/>
    <property type="molecule type" value="Genomic_DNA"/>
</dbReference>
<feature type="transmembrane region" description="Helical" evidence="8">
    <location>
        <begin position="235"/>
        <end position="258"/>
    </location>
</feature>
<feature type="transmembrane region" description="Helical" evidence="8">
    <location>
        <begin position="36"/>
        <end position="55"/>
    </location>
</feature>
<evidence type="ECO:0000313" key="10">
    <source>
        <dbReference type="EMBL" id="KRG18990.1"/>
    </source>
</evidence>
<feature type="transmembrane region" description="Helical" evidence="8">
    <location>
        <begin position="270"/>
        <end position="289"/>
    </location>
</feature>
<comment type="caution">
    <text evidence="10">The sequence shown here is derived from an EMBL/GenBank/DDBJ whole genome shotgun (WGS) entry which is preliminary data.</text>
</comment>
<keyword evidence="4 7" id="KW-0812">Transmembrane</keyword>
<evidence type="ECO:0000313" key="11">
    <source>
        <dbReference type="EMBL" id="MCS5709341.1"/>
    </source>
</evidence>
<protein>
    <submittedName>
        <fullName evidence="11">Monovalent cation/H+ antiporter subunit D</fullName>
    </submittedName>
    <submittedName>
        <fullName evidence="10">Na(+)/H(+) antiporter subunit D</fullName>
    </submittedName>
</protein>
<keyword evidence="3" id="KW-1003">Cell membrane</keyword>
<reference evidence="11" key="2">
    <citation type="journal article" date="2016" name="Genome Announc.">
        <title>Draft Genome Sequences of Two Novel Amoeba-Resistant Intranuclear Bacteria, 'Candidatus Berkiella cookevillensis' and 'Candidatus Berkiella aquae'.</title>
        <authorList>
            <person name="Mehari Y.T."/>
            <person name="Arivett B.A."/>
            <person name="Farone A.L."/>
            <person name="Gunderson J.H."/>
            <person name="Farone M.B."/>
        </authorList>
    </citation>
    <scope>NUCLEOTIDE SEQUENCE</scope>
    <source>
        <strain evidence="11">CC99</strain>
    </source>
</reference>
<dbReference type="EMBL" id="LKHV01000004">
    <property type="protein sequence ID" value="KRG18990.1"/>
    <property type="molecule type" value="Genomic_DNA"/>
</dbReference>
<dbReference type="PATRIC" id="fig|1590042.3.peg.1001"/>
<evidence type="ECO:0000256" key="8">
    <source>
        <dbReference type="SAM" id="Phobius"/>
    </source>
</evidence>
<name>A0A0Q9YQI7_9GAMM</name>
<evidence type="ECO:0000256" key="2">
    <source>
        <dbReference type="ARBA" id="ARBA00005346"/>
    </source>
</evidence>
<dbReference type="RefSeq" id="WP_057624107.1">
    <property type="nucleotide sequence ID" value="NZ_LKHV02000001.1"/>
</dbReference>
<evidence type="ECO:0000256" key="6">
    <source>
        <dbReference type="ARBA" id="ARBA00023136"/>
    </source>
</evidence>
<reference evidence="11" key="3">
    <citation type="submission" date="2021-06" db="EMBL/GenBank/DDBJ databases">
        <title>Genomic Description and Analysis of Intracellular Bacteria, Candidatus Berkiella cookevillensis and Candidatus Berkiella aquae.</title>
        <authorList>
            <person name="Kidane D.T."/>
            <person name="Mehari Y.T."/>
            <person name="Rice F.C."/>
            <person name="Arivett B.A."/>
            <person name="Farone A.L."/>
            <person name="Berk S.G."/>
            <person name="Farone M.B."/>
        </authorList>
    </citation>
    <scope>NUCLEOTIDE SEQUENCE</scope>
    <source>
        <strain evidence="11">CC99</strain>
    </source>
</reference>
<proteinExistence type="inferred from homology"/>
<evidence type="ECO:0000256" key="3">
    <source>
        <dbReference type="ARBA" id="ARBA00022475"/>
    </source>
</evidence>
<feature type="transmembrane region" description="Helical" evidence="8">
    <location>
        <begin position="329"/>
        <end position="349"/>
    </location>
</feature>
<keyword evidence="5 8" id="KW-1133">Transmembrane helix</keyword>
<feature type="transmembrane region" description="Helical" evidence="8">
    <location>
        <begin position="204"/>
        <end position="223"/>
    </location>
</feature>
<comment type="similarity">
    <text evidence="2">Belongs to the CPA3 antiporters (TC 2.A.63) subunit D family.</text>
</comment>